<reference evidence="1" key="1">
    <citation type="journal article" date="2023" name="bioRxiv">
        <title>Scaffold-level genome assemblies of two parasitoid biocontrol wasps reveal the parthenogenesis mechanism and an associated novel virus.</title>
        <authorList>
            <person name="Inwood S."/>
            <person name="Skelly J."/>
            <person name="Guhlin J."/>
            <person name="Harrop T."/>
            <person name="Goldson S."/>
            <person name="Dearden P."/>
        </authorList>
    </citation>
    <scope>NUCLEOTIDE SEQUENCE</scope>
    <source>
        <strain evidence="1">Irish</strain>
        <tissue evidence="1">Whole body</tissue>
    </source>
</reference>
<reference evidence="1" key="2">
    <citation type="submission" date="2023-03" db="EMBL/GenBank/DDBJ databases">
        <authorList>
            <person name="Inwood S.N."/>
            <person name="Skelly J.G."/>
            <person name="Guhlin J."/>
            <person name="Harrop T.W.R."/>
            <person name="Goldson S.G."/>
            <person name="Dearden P.K."/>
        </authorList>
    </citation>
    <scope>NUCLEOTIDE SEQUENCE</scope>
    <source>
        <strain evidence="1">Irish</strain>
        <tissue evidence="1">Whole body</tissue>
    </source>
</reference>
<organism evidence="1 2">
    <name type="scientific">Microctonus aethiopoides</name>
    <dbReference type="NCBI Taxonomy" id="144406"/>
    <lineage>
        <taxon>Eukaryota</taxon>
        <taxon>Metazoa</taxon>
        <taxon>Ecdysozoa</taxon>
        <taxon>Arthropoda</taxon>
        <taxon>Hexapoda</taxon>
        <taxon>Insecta</taxon>
        <taxon>Pterygota</taxon>
        <taxon>Neoptera</taxon>
        <taxon>Endopterygota</taxon>
        <taxon>Hymenoptera</taxon>
        <taxon>Apocrita</taxon>
        <taxon>Ichneumonoidea</taxon>
        <taxon>Braconidae</taxon>
        <taxon>Euphorinae</taxon>
        <taxon>Microctonus</taxon>
    </lineage>
</organism>
<comment type="caution">
    <text evidence="1">The sequence shown here is derived from an EMBL/GenBank/DDBJ whole genome shotgun (WGS) entry which is preliminary data.</text>
</comment>
<feature type="non-terminal residue" evidence="1">
    <location>
        <position position="213"/>
    </location>
</feature>
<dbReference type="EMBL" id="JAQQBS010000776">
    <property type="protein sequence ID" value="KAK0169285.1"/>
    <property type="molecule type" value="Genomic_DNA"/>
</dbReference>
<evidence type="ECO:0000313" key="1">
    <source>
        <dbReference type="EMBL" id="KAK0169285.1"/>
    </source>
</evidence>
<proteinExistence type="predicted"/>
<name>A0AA39KPP3_9HYME</name>
<protein>
    <submittedName>
        <fullName evidence="1">Uncharacterized protein</fullName>
    </submittedName>
</protein>
<sequence>MNLRKKVKLPTTINKFLKLHIADILGGVNIFRSKIIKFIADNCLDENLTKSKEDNWYENWKGLGKSETATDYDSASDYINVSNKVERNDSVSVSENHIDFDFNTNLPESKSNQNDSVITFEKHDDHNYSASFKEKNNNINNKNHCLNTISVENHFSFDAELSNIDVQIGTDTIDNSILNISSSTLYFENENNENKNTPEFLTLKQYSEPLSLA</sequence>
<dbReference type="AlphaFoldDB" id="A0AA39KPP3"/>
<keyword evidence="2" id="KW-1185">Reference proteome</keyword>
<gene>
    <name evidence="1" type="ORF">PV328_012252</name>
</gene>
<evidence type="ECO:0000313" key="2">
    <source>
        <dbReference type="Proteomes" id="UP001168990"/>
    </source>
</evidence>
<accession>A0AA39KPP3</accession>
<dbReference type="Proteomes" id="UP001168990">
    <property type="component" value="Unassembled WGS sequence"/>
</dbReference>